<evidence type="ECO:0000313" key="2">
    <source>
        <dbReference type="Proteomes" id="UP001589766"/>
    </source>
</evidence>
<organism evidence="1 2">
    <name type="scientific">Citricoccus parietis</name>
    <dbReference type="NCBI Taxonomy" id="592307"/>
    <lineage>
        <taxon>Bacteria</taxon>
        <taxon>Bacillati</taxon>
        <taxon>Actinomycetota</taxon>
        <taxon>Actinomycetes</taxon>
        <taxon>Micrococcales</taxon>
        <taxon>Micrococcaceae</taxon>
        <taxon>Citricoccus</taxon>
    </lineage>
</organism>
<protein>
    <submittedName>
        <fullName evidence="1">Uncharacterized protein</fullName>
    </submittedName>
</protein>
<name>A0ABV6F4G6_9MICC</name>
<reference evidence="1 2" key="1">
    <citation type="submission" date="2024-09" db="EMBL/GenBank/DDBJ databases">
        <authorList>
            <person name="Sun Q."/>
            <person name="Mori K."/>
        </authorList>
    </citation>
    <scope>NUCLEOTIDE SEQUENCE [LARGE SCALE GENOMIC DNA]</scope>
    <source>
        <strain evidence="1 2">CCM 7609</strain>
    </source>
</reference>
<keyword evidence="2" id="KW-1185">Reference proteome</keyword>
<dbReference type="Proteomes" id="UP001589766">
    <property type="component" value="Unassembled WGS sequence"/>
</dbReference>
<dbReference type="RefSeq" id="WP_378041011.1">
    <property type="nucleotide sequence ID" value="NZ_JBHLWH010000021.1"/>
</dbReference>
<evidence type="ECO:0000313" key="1">
    <source>
        <dbReference type="EMBL" id="MFC0248394.1"/>
    </source>
</evidence>
<dbReference type="EMBL" id="JBHLWH010000021">
    <property type="protein sequence ID" value="MFC0248394.1"/>
    <property type="molecule type" value="Genomic_DNA"/>
</dbReference>
<gene>
    <name evidence="1" type="ORF">ACFFIO_07760</name>
</gene>
<sequence>MVIAKMFKNTLLPSATPRPRTSAQFRPANAEQVIEAAKSLTRAGWWLSNPTDKGLDVEDLMALTTATIAAHKPAVTEELF</sequence>
<proteinExistence type="predicted"/>
<comment type="caution">
    <text evidence="1">The sequence shown here is derived from an EMBL/GenBank/DDBJ whole genome shotgun (WGS) entry which is preliminary data.</text>
</comment>
<accession>A0ABV6F4G6</accession>